<proteinExistence type="predicted"/>
<organism evidence="1 2">
    <name type="scientific">Paramecium primaurelia</name>
    <dbReference type="NCBI Taxonomy" id="5886"/>
    <lineage>
        <taxon>Eukaryota</taxon>
        <taxon>Sar</taxon>
        <taxon>Alveolata</taxon>
        <taxon>Ciliophora</taxon>
        <taxon>Intramacronucleata</taxon>
        <taxon>Oligohymenophorea</taxon>
        <taxon>Peniculida</taxon>
        <taxon>Parameciidae</taxon>
        <taxon>Paramecium</taxon>
    </lineage>
</organism>
<reference evidence="1" key="1">
    <citation type="submission" date="2021-01" db="EMBL/GenBank/DDBJ databases">
        <authorList>
            <consortium name="Genoscope - CEA"/>
            <person name="William W."/>
        </authorList>
    </citation>
    <scope>NUCLEOTIDE SEQUENCE</scope>
</reference>
<protein>
    <submittedName>
        <fullName evidence="1">Uncharacterized protein</fullName>
    </submittedName>
</protein>
<keyword evidence="2" id="KW-1185">Reference proteome</keyword>
<sequence length="250" mass="29572">MNFVEHCDEKFIQLKIFKRTLTIRNKMQEVYTYQILKKCNGKAVIQIDEELLGVINAHLTLKPLQKQREVPYTLKKLHNFQRRIVPFFMNQFMHWSEEMGYKQVDGYLRAIHKKKTSKQQKFELGDLKKLFGVINPRTKIIQIETQNKWIDFLSTQADICVLLNNKIKDQSTKQLYIQAIQNLKAELKKDLPYDKFLSIPKKEESVESLLEESKKQIINEEFSSGEVDEYSPTDKVDPYSYLSCAYSNFD</sequence>
<dbReference type="OMA" id="QNKWIDF"/>
<evidence type="ECO:0000313" key="2">
    <source>
        <dbReference type="Proteomes" id="UP000688137"/>
    </source>
</evidence>
<gene>
    <name evidence="1" type="ORF">PPRIM_AZ9-3.1.T0340035</name>
</gene>
<comment type="caution">
    <text evidence="1">The sequence shown here is derived from an EMBL/GenBank/DDBJ whole genome shotgun (WGS) entry which is preliminary data.</text>
</comment>
<name>A0A8S1L9I7_PARPR</name>
<evidence type="ECO:0000313" key="1">
    <source>
        <dbReference type="EMBL" id="CAD8062875.1"/>
    </source>
</evidence>
<dbReference type="EMBL" id="CAJJDM010000033">
    <property type="protein sequence ID" value="CAD8062875.1"/>
    <property type="molecule type" value="Genomic_DNA"/>
</dbReference>
<dbReference type="Proteomes" id="UP000688137">
    <property type="component" value="Unassembled WGS sequence"/>
</dbReference>
<accession>A0A8S1L9I7</accession>
<dbReference type="AlphaFoldDB" id="A0A8S1L9I7"/>